<dbReference type="InterPro" id="IPR023214">
    <property type="entry name" value="HAD_sf"/>
</dbReference>
<dbReference type="SFLD" id="SFLDG01129">
    <property type="entry name" value="C1.5:_HAD__Beta-PGM__Phosphata"/>
    <property type="match status" value="1"/>
</dbReference>
<name>A0A974XDF3_9FIRM</name>
<reference evidence="1" key="1">
    <citation type="submission" date="2021-03" db="EMBL/GenBank/DDBJ databases">
        <title>Alkalibacter marinus sp. nov., isolated from tidal flat sediment.</title>
        <authorList>
            <person name="Namirimu T."/>
            <person name="Yang J.-A."/>
            <person name="Yang S.-H."/>
            <person name="Kim Y.-J."/>
            <person name="Kwon K.K."/>
        </authorList>
    </citation>
    <scope>NUCLEOTIDE SEQUENCE</scope>
    <source>
        <strain evidence="1">ES005</strain>
    </source>
</reference>
<evidence type="ECO:0000313" key="1">
    <source>
        <dbReference type="EMBL" id="QSX07611.1"/>
    </source>
</evidence>
<dbReference type="Pfam" id="PF13419">
    <property type="entry name" value="HAD_2"/>
    <property type="match status" value="1"/>
</dbReference>
<dbReference type="InterPro" id="IPR023198">
    <property type="entry name" value="PGP-like_dom2"/>
</dbReference>
<accession>A0A974XDF3</accession>
<keyword evidence="1" id="KW-0378">Hydrolase</keyword>
<dbReference type="AlphaFoldDB" id="A0A974XDF3"/>
<dbReference type="PANTHER" id="PTHR43434:SF13">
    <property type="entry name" value="PHOSPHOGLYCOLATE PHOSPHATASE"/>
    <property type="match status" value="1"/>
</dbReference>
<evidence type="ECO:0000313" key="2">
    <source>
        <dbReference type="Proteomes" id="UP000663499"/>
    </source>
</evidence>
<dbReference type="InterPro" id="IPR036412">
    <property type="entry name" value="HAD-like_sf"/>
</dbReference>
<dbReference type="SUPFAM" id="SSF56784">
    <property type="entry name" value="HAD-like"/>
    <property type="match status" value="1"/>
</dbReference>
<dbReference type="GO" id="GO:0005829">
    <property type="term" value="C:cytosol"/>
    <property type="evidence" value="ECO:0007669"/>
    <property type="project" value="TreeGrafter"/>
</dbReference>
<dbReference type="PANTHER" id="PTHR43434">
    <property type="entry name" value="PHOSPHOGLYCOLATE PHOSPHATASE"/>
    <property type="match status" value="1"/>
</dbReference>
<dbReference type="Gene3D" id="1.10.150.240">
    <property type="entry name" value="Putative phosphatase, domain 2"/>
    <property type="match status" value="1"/>
</dbReference>
<dbReference type="InterPro" id="IPR050155">
    <property type="entry name" value="HAD-like_hydrolase_sf"/>
</dbReference>
<sequence>MKYRSVIFDFDGTLANTEALALNIYNELADRYDYEPVRQEELQALKKMTFREMMDSTRIPMAKLPKIMKTAQRLMRGEMSKVSPFDPALKEHLVELKSRVEYLGIITSNNRKNVTAFLDHQGIDLFDFIVSSPLMSKQVKLQAVSRKYGLEKDDILYVGDESRDIVACKAAGVDCAAVAWGYNHPDTLLKEEPEYLVEDWTGLLEIVGK</sequence>
<dbReference type="Gene3D" id="3.40.50.1000">
    <property type="entry name" value="HAD superfamily/HAD-like"/>
    <property type="match status" value="1"/>
</dbReference>
<dbReference type="KEGG" id="alka:J0B03_07140"/>
<dbReference type="RefSeq" id="WP_207298953.1">
    <property type="nucleotide sequence ID" value="NZ_CP071444.1"/>
</dbReference>
<protein>
    <submittedName>
        <fullName evidence="1">HAD-IA family hydrolase</fullName>
    </submittedName>
</protein>
<gene>
    <name evidence="1" type="ORF">J0B03_07140</name>
</gene>
<dbReference type="GO" id="GO:0008967">
    <property type="term" value="F:phosphoglycolate phosphatase activity"/>
    <property type="evidence" value="ECO:0007669"/>
    <property type="project" value="TreeGrafter"/>
</dbReference>
<dbReference type="InterPro" id="IPR041492">
    <property type="entry name" value="HAD_2"/>
</dbReference>
<dbReference type="Proteomes" id="UP000663499">
    <property type="component" value="Chromosome"/>
</dbReference>
<dbReference type="SFLD" id="SFLDS00003">
    <property type="entry name" value="Haloacid_Dehalogenase"/>
    <property type="match status" value="1"/>
</dbReference>
<organism evidence="1 2">
    <name type="scientific">Alkalibacter rhizosphaerae</name>
    <dbReference type="NCBI Taxonomy" id="2815577"/>
    <lineage>
        <taxon>Bacteria</taxon>
        <taxon>Bacillati</taxon>
        <taxon>Bacillota</taxon>
        <taxon>Clostridia</taxon>
        <taxon>Eubacteriales</taxon>
        <taxon>Eubacteriaceae</taxon>
        <taxon>Alkalibacter</taxon>
    </lineage>
</organism>
<proteinExistence type="predicted"/>
<dbReference type="EMBL" id="CP071444">
    <property type="protein sequence ID" value="QSX07611.1"/>
    <property type="molecule type" value="Genomic_DNA"/>
</dbReference>
<dbReference type="NCBIfam" id="TIGR01549">
    <property type="entry name" value="HAD-SF-IA-v1"/>
    <property type="match status" value="1"/>
</dbReference>
<dbReference type="InterPro" id="IPR006439">
    <property type="entry name" value="HAD-SF_hydro_IA"/>
</dbReference>
<dbReference type="GO" id="GO:0006281">
    <property type="term" value="P:DNA repair"/>
    <property type="evidence" value="ECO:0007669"/>
    <property type="project" value="TreeGrafter"/>
</dbReference>
<keyword evidence="2" id="KW-1185">Reference proteome</keyword>